<dbReference type="InterPro" id="IPR041645">
    <property type="entry name" value="ADAMTS_CR_2"/>
</dbReference>
<evidence type="ECO:0000256" key="1">
    <source>
        <dbReference type="ARBA" id="ARBA00004498"/>
    </source>
</evidence>
<dbReference type="FunFam" id="2.60.120.830:FF:000001">
    <property type="entry name" value="A disintegrin and metalloproteinase with thrombospondin motifs 1"/>
    <property type="match status" value="1"/>
</dbReference>
<proteinExistence type="predicted"/>
<dbReference type="Pfam" id="PF01421">
    <property type="entry name" value="Reprolysin"/>
    <property type="match status" value="1"/>
</dbReference>
<keyword evidence="7" id="KW-0732">Signal</keyword>
<evidence type="ECO:0000256" key="9">
    <source>
        <dbReference type="ARBA" id="ARBA00022801"/>
    </source>
</evidence>
<feature type="compositionally biased region" description="Basic residues" evidence="19">
    <location>
        <begin position="258"/>
        <end position="271"/>
    </location>
</feature>
<dbReference type="AlphaFoldDB" id="A0A8J1TY36"/>
<keyword evidence="12" id="KW-0865">Zymogen</keyword>
<dbReference type="InterPro" id="IPR002870">
    <property type="entry name" value="Peptidase_M12B_N"/>
</dbReference>
<feature type="disulfide bond" evidence="17">
    <location>
        <begin position="528"/>
        <end position="558"/>
    </location>
</feature>
<dbReference type="Gene3D" id="3.40.390.10">
    <property type="entry name" value="Collagenase (Catalytic Domain)"/>
    <property type="match status" value="1"/>
</dbReference>
<dbReference type="Pfam" id="PF17771">
    <property type="entry name" value="ADAMTS_CR_2"/>
    <property type="match status" value="1"/>
</dbReference>
<dbReference type="FunFam" id="2.20.100.10:FF:000005">
    <property type="entry name" value="ADAM metallopeptidase with thrombospondin type 1 motif 9"/>
    <property type="match status" value="1"/>
</dbReference>
<keyword evidence="3" id="KW-0272">Extracellular matrix</keyword>
<dbReference type="SUPFAM" id="SSF82895">
    <property type="entry name" value="TSP-1 type 1 repeat"/>
    <property type="match status" value="4"/>
</dbReference>
<dbReference type="Gene3D" id="2.20.100.10">
    <property type="entry name" value="Thrombospondin type-1 (TSP1) repeat"/>
    <property type="match status" value="4"/>
</dbReference>
<dbReference type="Pfam" id="PF05986">
    <property type="entry name" value="ADAMTS_spacer1"/>
    <property type="match status" value="1"/>
</dbReference>
<dbReference type="PROSITE" id="PS50215">
    <property type="entry name" value="ADAM_MEPRO"/>
    <property type="match status" value="1"/>
</dbReference>
<feature type="binding site" evidence="16 18">
    <location>
        <position position="427"/>
    </location>
    <ligand>
        <name>Zn(2+)</name>
        <dbReference type="ChEBI" id="CHEBI:29105"/>
        <note>catalytic</note>
    </ligand>
</feature>
<feature type="non-terminal residue" evidence="20">
    <location>
        <position position="1086"/>
    </location>
</feature>
<dbReference type="Pfam" id="PF00090">
    <property type="entry name" value="TSP_1"/>
    <property type="match status" value="1"/>
</dbReference>
<feature type="binding site" evidence="16 18">
    <location>
        <position position="423"/>
    </location>
    <ligand>
        <name>Zn(2+)</name>
        <dbReference type="ChEBI" id="CHEBI:29105"/>
        <note>catalytic</note>
    </ligand>
</feature>
<feature type="disulfide bond" evidence="17">
    <location>
        <begin position="552"/>
        <end position="563"/>
    </location>
</feature>
<evidence type="ECO:0000256" key="6">
    <source>
        <dbReference type="ARBA" id="ARBA00022723"/>
    </source>
</evidence>
<evidence type="ECO:0000256" key="17">
    <source>
        <dbReference type="PIRSR" id="PIRSR613273-3"/>
    </source>
</evidence>
<evidence type="ECO:0000256" key="2">
    <source>
        <dbReference type="ARBA" id="ARBA00022525"/>
    </source>
</evidence>
<sequence>MNLLHFLRHFNLEHLHCRNMEMLTSLIIVYLITGTVNCEVDFQFKDSRQAEYASQLTNFEISHPSKVSHNGDFLSHTLHNVIPHRSKRDTTANNIDEKLHYKVNIDNSDYHLTLEPNHRLLSPGLIIERRRNRHGNISYSDFRRQSGHHCHYTGTVTGHSDSMVAIATCNGLTGLIRTKKGEFFIEPVKGHNTSSNDPHPHLIYRRSAVPLELGGHTESDRHHHGNHKHERETATCGVTENAEDTVEKQRERWENHVRPSKTKEHKRRSKRSISQENNVETLVVIDTKMVEYYKNDDIEVYILTILNMVSSMYHDKSLGNAVNIVLVKLIYLEEPEDELPITHHADNTLNHFCKWQNKINPRHESHPNHHDVAVLLTRYNICSRLNEPCSTLGLAHVSGMCQPHRMCNINEDTGLALSYTIAHELGHNFGMKHDGAHNGCQAKQGDRQHVMAPQLIGDNEPLIWSNCSRKAITTFLDRDWGFCLQDEPSDHDFNYPVLPAGALYTVDHQCQLQYGPSAEYCEGIDDLCATLWCKIDNKCLTRLETTAEGTQCGLGKWCYSGKCIEMGQRPNAIRGEWGQWGSWSGCSRTCGGGVRYRERLCNNPAPSNGGKYCLGERKLYDICSTKGCISKKSFLQTQCEEFNYVPYKNGLYEWEVVRNPASPCQLHCKPVAEYFSVLLKDIVTDGTPCRAGTKDMCINGLCQHVGCDWGIGSDAKEDRCGVCHGDGSTCKTVQTKFDKTNGIGYVEATVIPKGARNIRIEEVAEANNFLAIMNSKGKFFLNGHWFIQWSGDYKAAGTTVHYNRDGNKETLNAEGPLTEPLHILLLFQSQNPGVKFEYTVPNANASRMHIPVFKWEHEKHWSHCSVSCGGGHRRKEVVCKALGAGEVDSSYCNATTKPDDLRASCNTHSCPARWWPGPWQHCSVTCGRDGIHRRTVICVQGLGMDRQIALDDSNCEDTPKPTDVEACHHKDPCPEDVHWEVGPWSDTCNGDPCMIQTRNVQCSDRNSLIGCDPLEMPSVMKQCTNITCGQWAASEWTQCTRSCESGVQIRKVTCVGGSVCPQSNKPTSQQECNTQLCPTTTTTTTT</sequence>
<evidence type="ECO:0000256" key="18">
    <source>
        <dbReference type="PROSITE-ProRule" id="PRU00276"/>
    </source>
</evidence>
<evidence type="ECO:0000256" key="5">
    <source>
        <dbReference type="ARBA" id="ARBA00022685"/>
    </source>
</evidence>
<dbReference type="FunFam" id="3.40.390.10:FF:000001">
    <property type="entry name" value="A disintegrin and metalloproteinase with thrombospondin motifs 1"/>
    <property type="match status" value="1"/>
</dbReference>
<keyword evidence="2" id="KW-0964">Secreted</keyword>
<dbReference type="GO" id="GO:0030198">
    <property type="term" value="P:extracellular matrix organization"/>
    <property type="evidence" value="ECO:0007669"/>
    <property type="project" value="InterPro"/>
</dbReference>
<dbReference type="Pfam" id="PF19236">
    <property type="entry name" value="ADAMTS_CR_3"/>
    <property type="match status" value="1"/>
</dbReference>
<dbReference type="PRINTS" id="PR01857">
    <property type="entry name" value="ADAMTSFAMILY"/>
</dbReference>
<dbReference type="PANTHER" id="PTHR13723">
    <property type="entry name" value="ADAMTS A DISINTEGRIN AND METALLOPROTEASE WITH THROMBOSPONDIN MOTIFS PROTEASE"/>
    <property type="match status" value="1"/>
</dbReference>
<dbReference type="InterPro" id="IPR045371">
    <property type="entry name" value="ADAMTS_CR_3"/>
</dbReference>
<keyword evidence="8" id="KW-0677">Repeat</keyword>
<feature type="binding site" evidence="16 18">
    <location>
        <position position="433"/>
    </location>
    <ligand>
        <name>Zn(2+)</name>
        <dbReference type="ChEBI" id="CHEBI:29105"/>
        <note>catalytic</note>
    </ligand>
</feature>
<evidence type="ECO:0000256" key="3">
    <source>
        <dbReference type="ARBA" id="ARBA00022530"/>
    </source>
</evidence>
<comment type="subcellular location">
    <subcellularLocation>
        <location evidence="1">Secreted</location>
        <location evidence="1">Extracellular space</location>
        <location evidence="1">Extracellular matrix</location>
    </subcellularLocation>
</comment>
<protein>
    <submittedName>
        <fullName evidence="20">Uncharacterized protein</fullName>
    </submittedName>
</protein>
<dbReference type="GO" id="GO:0006508">
    <property type="term" value="P:proteolysis"/>
    <property type="evidence" value="ECO:0007669"/>
    <property type="project" value="UniProtKB-KW"/>
</dbReference>
<keyword evidence="11" id="KW-0482">Metalloprotease</keyword>
<evidence type="ECO:0000256" key="12">
    <source>
        <dbReference type="ARBA" id="ARBA00023145"/>
    </source>
</evidence>
<evidence type="ECO:0000256" key="11">
    <source>
        <dbReference type="ARBA" id="ARBA00023049"/>
    </source>
</evidence>
<dbReference type="CDD" id="cd04273">
    <property type="entry name" value="ZnMc_ADAMTS_like"/>
    <property type="match status" value="1"/>
</dbReference>
<dbReference type="InterPro" id="IPR006586">
    <property type="entry name" value="ADAM_Cys-rich"/>
</dbReference>
<evidence type="ECO:0000256" key="8">
    <source>
        <dbReference type="ARBA" id="ARBA00022737"/>
    </source>
</evidence>
<keyword evidence="14" id="KW-0325">Glycoprotein</keyword>
<dbReference type="Pfam" id="PF19030">
    <property type="entry name" value="TSP1_ADAMTS"/>
    <property type="match status" value="3"/>
</dbReference>
<dbReference type="InterPro" id="IPR036383">
    <property type="entry name" value="TSP1_rpt_sf"/>
</dbReference>
<dbReference type="GO" id="GO:0046872">
    <property type="term" value="F:metal ion binding"/>
    <property type="evidence" value="ECO:0007669"/>
    <property type="project" value="UniProtKB-KW"/>
</dbReference>
<feature type="active site" evidence="15 18">
    <location>
        <position position="424"/>
    </location>
</feature>
<feature type="disulfide bond" evidence="17">
    <location>
        <begin position="510"/>
        <end position="533"/>
    </location>
</feature>
<feature type="disulfide bond" evidence="17">
    <location>
        <begin position="521"/>
        <end position="539"/>
    </location>
</feature>
<evidence type="ECO:0000256" key="15">
    <source>
        <dbReference type="PIRSR" id="PIRSR613273-1"/>
    </source>
</evidence>
<keyword evidence="9" id="KW-0378">Hydrolase</keyword>
<dbReference type="PROSITE" id="PS50092">
    <property type="entry name" value="TSP1"/>
    <property type="match status" value="4"/>
</dbReference>
<evidence type="ECO:0000256" key="4">
    <source>
        <dbReference type="ARBA" id="ARBA00022670"/>
    </source>
</evidence>
<feature type="disulfide bond" evidence="17">
    <location>
        <begin position="382"/>
        <end position="389"/>
    </location>
</feature>
<dbReference type="InterPro" id="IPR010294">
    <property type="entry name" value="ADAMTS_spacer1"/>
</dbReference>
<keyword evidence="16" id="KW-0106">Calcium</keyword>
<feature type="binding site" evidence="16">
    <location>
        <position position="486"/>
    </location>
    <ligand>
        <name>Ca(2+)</name>
        <dbReference type="ChEBI" id="CHEBI:29108"/>
        <label>1</label>
    </ligand>
</feature>
<keyword evidence="13 17" id="KW-1015">Disulfide bond</keyword>
<feature type="binding site" evidence="16">
    <location>
        <position position="280"/>
    </location>
    <ligand>
        <name>Ca(2+)</name>
        <dbReference type="ChEBI" id="CHEBI:29108"/>
        <label>1</label>
    </ligand>
</feature>
<dbReference type="GO" id="GO:0004222">
    <property type="term" value="F:metalloendopeptidase activity"/>
    <property type="evidence" value="ECO:0007669"/>
    <property type="project" value="InterPro"/>
</dbReference>
<dbReference type="PANTHER" id="PTHR13723:SF200">
    <property type="entry name" value="ADAM METALLOPEPTIDASE WITH THROMBOSPONDIN TYPE 1 MOTIF B, ISOFORM B"/>
    <property type="match status" value="1"/>
</dbReference>
<feature type="disulfide bond" evidence="17">
    <location>
        <begin position="601"/>
        <end position="613"/>
    </location>
</feature>
<dbReference type="InterPro" id="IPR050439">
    <property type="entry name" value="ADAMTS_ADAMTS-like"/>
</dbReference>
<keyword evidence="10 16" id="KW-0862">Zinc</keyword>
<evidence type="ECO:0000256" key="10">
    <source>
        <dbReference type="ARBA" id="ARBA00022833"/>
    </source>
</evidence>
<dbReference type="FunFam" id="2.20.100.10:FF:000006">
    <property type="entry name" value="A disintegrin and metalloproteinase with thrombospondin motifs 1"/>
    <property type="match status" value="1"/>
</dbReference>
<feature type="disulfide bond" evidence="17">
    <location>
        <begin position="586"/>
        <end position="623"/>
    </location>
</feature>
<dbReference type="SMART" id="SM00209">
    <property type="entry name" value="TSP1"/>
    <property type="match status" value="5"/>
</dbReference>
<dbReference type="GO" id="GO:0031012">
    <property type="term" value="C:extracellular matrix"/>
    <property type="evidence" value="ECO:0007669"/>
    <property type="project" value="TreeGrafter"/>
</dbReference>
<dbReference type="InterPro" id="IPR013273">
    <property type="entry name" value="ADAMTS/ADAMTS-like"/>
</dbReference>
<comment type="cofactor">
    <cofactor evidence="16">
        <name>Zn(2+)</name>
        <dbReference type="ChEBI" id="CHEBI:29105"/>
    </cofactor>
    <text evidence="16">Binds 1 zinc ion per subunit.</text>
</comment>
<dbReference type="Proteomes" id="UP000749559">
    <property type="component" value="Unassembled WGS sequence"/>
</dbReference>
<evidence type="ECO:0000256" key="13">
    <source>
        <dbReference type="ARBA" id="ARBA00023157"/>
    </source>
</evidence>
<feature type="binding site" evidence="16">
    <location>
        <position position="483"/>
    </location>
    <ligand>
        <name>Ca(2+)</name>
        <dbReference type="ChEBI" id="CHEBI:29108"/>
        <label>1</label>
    </ligand>
</feature>
<comment type="caution">
    <text evidence="18">Lacks conserved residue(s) required for the propagation of feature annotation.</text>
</comment>
<dbReference type="SMART" id="SM00608">
    <property type="entry name" value="ACR"/>
    <property type="match status" value="1"/>
</dbReference>
<feature type="disulfide bond" evidence="17">
    <location>
        <begin position="590"/>
        <end position="628"/>
    </location>
</feature>
<keyword evidence="21" id="KW-1185">Reference proteome</keyword>
<dbReference type="Pfam" id="PF01562">
    <property type="entry name" value="Pep_M12B_propep"/>
    <property type="match status" value="1"/>
</dbReference>
<keyword evidence="4" id="KW-0645">Protease</keyword>
<dbReference type="Gene3D" id="2.60.120.830">
    <property type="match status" value="1"/>
</dbReference>
<feature type="binding site" evidence="16">
    <location>
        <position position="371"/>
    </location>
    <ligand>
        <name>Ca(2+)</name>
        <dbReference type="ChEBI" id="CHEBI:29108"/>
        <label>1</label>
    </ligand>
</feature>
<accession>A0A8J1TY36</accession>
<feature type="disulfide bond" evidence="17">
    <location>
        <begin position="401"/>
        <end position="483"/>
    </location>
</feature>
<feature type="compositionally biased region" description="Basic and acidic residues" evidence="19">
    <location>
        <begin position="245"/>
        <end position="257"/>
    </location>
</feature>
<evidence type="ECO:0000256" key="16">
    <source>
        <dbReference type="PIRSR" id="PIRSR613273-2"/>
    </source>
</evidence>
<feature type="binding site" evidence="16">
    <location>
        <position position="486"/>
    </location>
    <ligand>
        <name>Ca(2+)</name>
        <dbReference type="ChEBI" id="CHEBI:29108"/>
        <label>2</label>
    </ligand>
</feature>
<dbReference type="InterPro" id="IPR001590">
    <property type="entry name" value="Peptidase_M12B"/>
</dbReference>
<evidence type="ECO:0000256" key="14">
    <source>
        <dbReference type="ARBA" id="ARBA00023180"/>
    </source>
</evidence>
<keyword evidence="5" id="KW-0165">Cleavage on pair of basic residues</keyword>
<reference evidence="20" key="1">
    <citation type="submission" date="2022-03" db="EMBL/GenBank/DDBJ databases">
        <authorList>
            <person name="Martin C."/>
        </authorList>
    </citation>
    <scope>NUCLEOTIDE SEQUENCE</scope>
</reference>
<feature type="binding site" evidence="16">
    <location>
        <position position="280"/>
    </location>
    <ligand>
        <name>Ca(2+)</name>
        <dbReference type="ChEBI" id="CHEBI:29108"/>
        <label>2</label>
    </ligand>
</feature>
<comment type="caution">
    <text evidence="20">The sequence shown here is derived from an EMBL/GenBank/DDBJ whole genome shotgun (WGS) entry which is preliminary data.</text>
</comment>
<organism evidence="20 21">
    <name type="scientific">Owenia fusiformis</name>
    <name type="common">Polychaete worm</name>
    <dbReference type="NCBI Taxonomy" id="6347"/>
    <lineage>
        <taxon>Eukaryota</taxon>
        <taxon>Metazoa</taxon>
        <taxon>Spiralia</taxon>
        <taxon>Lophotrochozoa</taxon>
        <taxon>Annelida</taxon>
        <taxon>Polychaeta</taxon>
        <taxon>Sedentaria</taxon>
        <taxon>Canalipalpata</taxon>
        <taxon>Sabellida</taxon>
        <taxon>Oweniida</taxon>
        <taxon>Oweniidae</taxon>
        <taxon>Owenia</taxon>
    </lineage>
</organism>
<gene>
    <name evidence="20" type="ORF">OFUS_LOCUS21059</name>
</gene>
<feature type="disulfide bond" evidence="17">
    <location>
        <begin position="353"/>
        <end position="407"/>
    </location>
</feature>
<evidence type="ECO:0000313" key="21">
    <source>
        <dbReference type="Proteomes" id="UP000749559"/>
    </source>
</evidence>
<feature type="region of interest" description="Disordered" evidence="19">
    <location>
        <begin position="214"/>
        <end position="274"/>
    </location>
</feature>
<dbReference type="OrthoDB" id="412680at2759"/>
<feature type="disulfide bond" evidence="17">
    <location>
        <begin position="440"/>
        <end position="467"/>
    </location>
</feature>
<evidence type="ECO:0000256" key="7">
    <source>
        <dbReference type="ARBA" id="ARBA00022729"/>
    </source>
</evidence>
<dbReference type="InterPro" id="IPR000884">
    <property type="entry name" value="TSP1_rpt"/>
</dbReference>
<name>A0A8J1TY36_OWEFU</name>
<keyword evidence="6 16" id="KW-0479">Metal-binding</keyword>
<dbReference type="EMBL" id="CAIIXF020000010">
    <property type="protein sequence ID" value="CAH1796676.1"/>
    <property type="molecule type" value="Genomic_DNA"/>
</dbReference>
<evidence type="ECO:0000256" key="19">
    <source>
        <dbReference type="SAM" id="MobiDB-lite"/>
    </source>
</evidence>
<dbReference type="InterPro" id="IPR024079">
    <property type="entry name" value="MetalloPept_cat_dom_sf"/>
</dbReference>
<dbReference type="SUPFAM" id="SSF55486">
    <property type="entry name" value="Metalloproteases ('zincins'), catalytic domain"/>
    <property type="match status" value="1"/>
</dbReference>
<evidence type="ECO:0000313" key="20">
    <source>
        <dbReference type="EMBL" id="CAH1796676.1"/>
    </source>
</evidence>
<dbReference type="Gene3D" id="3.40.1620.60">
    <property type="match status" value="1"/>
</dbReference>